<sequence length="115" mass="13124">MIELAWPHRWLNPNARKHFRVTAPIKAKAREDAFYATKAVAMPRPLPFIGERLPVCITFYPPDNRHRDDDNMIASFKSARDGIADALGVNDRCFACHYQFEEPVKGGKITVEIGR</sequence>
<dbReference type="SUPFAM" id="SSF103084">
    <property type="entry name" value="Holliday junction resolvase RusA"/>
    <property type="match status" value="1"/>
</dbReference>
<organism evidence="1">
    <name type="scientific">uncultured Caudovirales phage</name>
    <dbReference type="NCBI Taxonomy" id="2100421"/>
    <lineage>
        <taxon>Viruses</taxon>
        <taxon>Duplodnaviria</taxon>
        <taxon>Heunggongvirae</taxon>
        <taxon>Uroviricota</taxon>
        <taxon>Caudoviricetes</taxon>
        <taxon>Peduoviridae</taxon>
        <taxon>Maltschvirus</taxon>
        <taxon>Maltschvirus maltsch</taxon>
    </lineage>
</organism>
<evidence type="ECO:0000313" key="1">
    <source>
        <dbReference type="EMBL" id="CAB4137664.1"/>
    </source>
</evidence>
<accession>A0A6J5LSZ3</accession>
<dbReference type="InterPro" id="IPR036614">
    <property type="entry name" value="RusA-like_sf"/>
</dbReference>
<dbReference type="EMBL" id="LR796336">
    <property type="protein sequence ID" value="CAB4137664.1"/>
    <property type="molecule type" value="Genomic_DNA"/>
</dbReference>
<name>A0A6J5LSZ3_9CAUD</name>
<protein>
    <submittedName>
        <fullName evidence="1">Uncharacterized protein</fullName>
    </submittedName>
</protein>
<dbReference type="GO" id="GO:0006281">
    <property type="term" value="P:DNA repair"/>
    <property type="evidence" value="ECO:0007669"/>
    <property type="project" value="InterPro"/>
</dbReference>
<gene>
    <name evidence="1" type="ORF">UFOVP319_53</name>
</gene>
<reference evidence="1" key="1">
    <citation type="submission" date="2020-04" db="EMBL/GenBank/DDBJ databases">
        <authorList>
            <person name="Chiriac C."/>
            <person name="Salcher M."/>
            <person name="Ghai R."/>
            <person name="Kavagutti S V."/>
        </authorList>
    </citation>
    <scope>NUCLEOTIDE SEQUENCE</scope>
</reference>
<proteinExistence type="predicted"/>
<dbReference type="Gene3D" id="3.30.1330.70">
    <property type="entry name" value="Holliday junction resolvase RusA"/>
    <property type="match status" value="1"/>
</dbReference>
<dbReference type="GO" id="GO:0000287">
    <property type="term" value="F:magnesium ion binding"/>
    <property type="evidence" value="ECO:0007669"/>
    <property type="project" value="InterPro"/>
</dbReference>
<dbReference type="GO" id="GO:0006310">
    <property type="term" value="P:DNA recombination"/>
    <property type="evidence" value="ECO:0007669"/>
    <property type="project" value="InterPro"/>
</dbReference>